<reference evidence="4 5" key="3">
    <citation type="journal article" date="2011" name="Nat. Chem. Biol.">
        <title>Reveromycin A biosynthesis uses RevG and RevJ for stereospecific spiroacetal formation.</title>
        <authorList>
            <person name="Takahashi S."/>
            <person name="Toyoda A."/>
            <person name="Sekiyama Y."/>
            <person name="Takagi H."/>
            <person name="Nogawa T."/>
            <person name="Uramoto M."/>
            <person name="Suzuki R."/>
            <person name="Koshino H."/>
            <person name="Kumano T."/>
            <person name="Panthee S."/>
            <person name="Dairi T."/>
            <person name="Ishikawa J."/>
            <person name="Ikeda H."/>
            <person name="Sakaki Y."/>
            <person name="Osada H."/>
        </authorList>
    </citation>
    <scope>NUCLEOTIDE SEQUENCE [LARGE SCALE GENOMIC DNA]</scope>
    <source>
        <strain evidence="4 5">SN-593</strain>
    </source>
</reference>
<dbReference type="InterPro" id="IPR016171">
    <property type="entry name" value="Vanillyl_alc_oxidase_C-sub2"/>
</dbReference>
<name>A0A7U3VST0_9ACTN</name>
<dbReference type="GO" id="GO:0003885">
    <property type="term" value="F:D-arabinono-1,4-lactone oxidase activity"/>
    <property type="evidence" value="ECO:0007669"/>
    <property type="project" value="InterPro"/>
</dbReference>
<dbReference type="InterPro" id="IPR016166">
    <property type="entry name" value="FAD-bd_PCMH"/>
</dbReference>
<sequence>MPVRSLAGWGRTAPTTARVLRPRTREEAVRALAQAGPRGAVARGLGRAYGDAAQNAGGAVLDMTGLDRIRSIDAQRGLVVCDAGVSLHRLMHVLLPLGWFVPVTPGTRFVTVGGAVGADIHGKNHHVSGAFTRHVESMELLLPDGGVRTVSPGDALFEATAGGMGLTGVVLGATLRLLPVETTRMRVDTERAANLDDLMARLAATDHRYRYSVAWIDLLARGAALGRSVITRGDHARLSDLRPKDRRDPLAFRTPSLPAAPRGIPGGLLRPSTVGVFNELWFRRAPRERRGELQSIPAFFHPLDGLPEWNRIYGRPGFVQYQFVVGPERADVLRAIVRRISERKYPAFLAVLKRFGPGGSGWLSFPREGWTLALDIPAGLPGLDRFLDALDETVADAGGRVYLAKDSRLRPELLGAMYPRLADFRRLRSEVDPDGVLVSDLARRLDL</sequence>
<dbReference type="GO" id="GO:0071949">
    <property type="term" value="F:FAD binding"/>
    <property type="evidence" value="ECO:0007669"/>
    <property type="project" value="InterPro"/>
</dbReference>
<dbReference type="PANTHER" id="PTHR43762:SF1">
    <property type="entry name" value="D-ARABINONO-1,4-LACTONE OXIDASE"/>
    <property type="match status" value="1"/>
</dbReference>
<dbReference type="InterPro" id="IPR036318">
    <property type="entry name" value="FAD-bd_PCMH-like_sf"/>
</dbReference>
<reference evidence="4 5" key="1">
    <citation type="journal article" date="2010" name="J. Bacteriol.">
        <title>Biochemical characterization of a novel indole prenyltransferase from Streptomyces sp. SN-593.</title>
        <authorList>
            <person name="Takahashi S."/>
            <person name="Takagi H."/>
            <person name="Toyoda A."/>
            <person name="Uramoto M."/>
            <person name="Nogawa T."/>
            <person name="Ueki M."/>
            <person name="Sakaki Y."/>
            <person name="Osada H."/>
        </authorList>
    </citation>
    <scope>NUCLEOTIDE SEQUENCE [LARGE SCALE GENOMIC DNA]</scope>
    <source>
        <strain evidence="4 5">SN-593</strain>
    </source>
</reference>
<dbReference type="InterPro" id="IPR006094">
    <property type="entry name" value="Oxid_FAD_bind_N"/>
</dbReference>
<feature type="region of interest" description="Disordered" evidence="2">
    <location>
        <begin position="240"/>
        <end position="259"/>
    </location>
</feature>
<feature type="domain" description="FAD-binding PCMH-type" evidence="3">
    <location>
        <begin position="12"/>
        <end position="180"/>
    </location>
</feature>
<dbReference type="GO" id="GO:0016020">
    <property type="term" value="C:membrane"/>
    <property type="evidence" value="ECO:0007669"/>
    <property type="project" value="InterPro"/>
</dbReference>
<evidence type="ECO:0000256" key="2">
    <source>
        <dbReference type="SAM" id="MobiDB-lite"/>
    </source>
</evidence>
<dbReference type="KEGG" id="arev:RVR_10045"/>
<evidence type="ECO:0000256" key="1">
    <source>
        <dbReference type="ARBA" id="ARBA00023002"/>
    </source>
</evidence>
<evidence type="ECO:0000313" key="4">
    <source>
        <dbReference type="EMBL" id="BBB02246.1"/>
    </source>
</evidence>
<organism evidence="4 5">
    <name type="scientific">Actinacidiphila reveromycinica</name>
    <dbReference type="NCBI Taxonomy" id="659352"/>
    <lineage>
        <taxon>Bacteria</taxon>
        <taxon>Bacillati</taxon>
        <taxon>Actinomycetota</taxon>
        <taxon>Actinomycetes</taxon>
        <taxon>Kitasatosporales</taxon>
        <taxon>Streptomycetaceae</taxon>
        <taxon>Actinacidiphila</taxon>
    </lineage>
</organism>
<dbReference type="SUPFAM" id="SSF56176">
    <property type="entry name" value="FAD-binding/transporter-associated domain-like"/>
    <property type="match status" value="1"/>
</dbReference>
<dbReference type="RefSeq" id="WP_202238196.1">
    <property type="nucleotide sequence ID" value="NZ_AP018365.1"/>
</dbReference>
<dbReference type="Proteomes" id="UP000595703">
    <property type="component" value="Chromosome"/>
</dbReference>
<dbReference type="Gene3D" id="1.10.45.10">
    <property type="entry name" value="Vanillyl-alcohol Oxidase, Chain A, domain 4"/>
    <property type="match status" value="1"/>
</dbReference>
<dbReference type="PANTHER" id="PTHR43762">
    <property type="entry name" value="L-GULONOLACTONE OXIDASE"/>
    <property type="match status" value="1"/>
</dbReference>
<dbReference type="InterPro" id="IPR016169">
    <property type="entry name" value="FAD-bd_PCMH_sub2"/>
</dbReference>
<gene>
    <name evidence="4" type="ORF">RVR_10045</name>
</gene>
<dbReference type="InterPro" id="IPR010031">
    <property type="entry name" value="FAD_lactone_oxidase-like"/>
</dbReference>
<reference evidence="4 5" key="4">
    <citation type="journal article" date="2020" name="Sci. Rep.">
        <title>beta-carboline chemical signals induce reveromycin production through a LuxR family regulator in Streptomyces sp. SN-593.</title>
        <authorList>
            <person name="Panthee S."/>
            <person name="Kito N."/>
            <person name="Hayashi T."/>
            <person name="Shimizu T."/>
            <person name="Ishikawa J."/>
            <person name="Hamamoto H."/>
            <person name="Osada H."/>
            <person name="Takahashi S."/>
        </authorList>
    </citation>
    <scope>NUCLEOTIDE SEQUENCE [LARGE SCALE GENOMIC DNA]</scope>
    <source>
        <strain evidence="4 5">SN-593</strain>
    </source>
</reference>
<protein>
    <submittedName>
        <fullName evidence="4">Putative oxidoreductase</fullName>
    </submittedName>
</protein>
<evidence type="ECO:0000259" key="3">
    <source>
        <dbReference type="PROSITE" id="PS51387"/>
    </source>
</evidence>
<feature type="compositionally biased region" description="Basic and acidic residues" evidence="2">
    <location>
        <begin position="240"/>
        <end position="250"/>
    </location>
</feature>
<proteinExistence type="predicted"/>
<reference evidence="4 5" key="2">
    <citation type="journal article" date="2011" name="J. Antibiot.">
        <title>Furaquinocins I and J: novel polyketide isoprenoid hybrid compounds from Streptomyces reveromyceticus SN-593.</title>
        <authorList>
            <person name="Panthee S."/>
            <person name="Takahashi S."/>
            <person name="Takagi H."/>
            <person name="Nogawa T."/>
            <person name="Oowada E."/>
            <person name="Uramoto M."/>
            <person name="Osada H."/>
        </authorList>
    </citation>
    <scope>NUCLEOTIDE SEQUENCE [LARGE SCALE GENOMIC DNA]</scope>
    <source>
        <strain evidence="4 5">SN-593</strain>
    </source>
</reference>
<dbReference type="Pfam" id="PF04030">
    <property type="entry name" value="ALO"/>
    <property type="match status" value="1"/>
</dbReference>
<keyword evidence="5" id="KW-1185">Reference proteome</keyword>
<dbReference type="Pfam" id="PF01565">
    <property type="entry name" value="FAD_binding_4"/>
    <property type="match status" value="1"/>
</dbReference>
<accession>A0A7U3VST0</accession>
<dbReference type="Gene3D" id="3.30.465.10">
    <property type="match status" value="1"/>
</dbReference>
<dbReference type="AlphaFoldDB" id="A0A7U3VST0"/>
<evidence type="ECO:0000313" key="5">
    <source>
        <dbReference type="Proteomes" id="UP000595703"/>
    </source>
</evidence>
<dbReference type="PROSITE" id="PS51387">
    <property type="entry name" value="FAD_PCMH"/>
    <property type="match status" value="1"/>
</dbReference>
<dbReference type="EMBL" id="AP018365">
    <property type="protein sequence ID" value="BBB02246.1"/>
    <property type="molecule type" value="Genomic_DNA"/>
</dbReference>
<keyword evidence="1" id="KW-0560">Oxidoreductase</keyword>
<dbReference type="InterPro" id="IPR007173">
    <property type="entry name" value="ALO_C"/>
</dbReference>